<reference evidence="1" key="1">
    <citation type="submission" date="2018-06" db="EMBL/GenBank/DDBJ databases">
        <authorList>
            <person name="Zhirakovskaya E."/>
        </authorList>
    </citation>
    <scope>NUCLEOTIDE SEQUENCE</scope>
</reference>
<proteinExistence type="predicted"/>
<dbReference type="EMBL" id="UOEK01000332">
    <property type="protein sequence ID" value="VAW05997.1"/>
    <property type="molecule type" value="Genomic_DNA"/>
</dbReference>
<evidence type="ECO:0000313" key="1">
    <source>
        <dbReference type="EMBL" id="VAW05997.1"/>
    </source>
</evidence>
<accession>A0A3B0SY28</accession>
<name>A0A3B0SY28_9ZZZZ</name>
<protein>
    <submittedName>
        <fullName evidence="1">Uncharacterized protein</fullName>
    </submittedName>
</protein>
<gene>
    <name evidence="1" type="ORF">MNBD_ACTINO02-1055</name>
</gene>
<organism evidence="1">
    <name type="scientific">hydrothermal vent metagenome</name>
    <dbReference type="NCBI Taxonomy" id="652676"/>
    <lineage>
        <taxon>unclassified sequences</taxon>
        <taxon>metagenomes</taxon>
        <taxon>ecological metagenomes</taxon>
    </lineage>
</organism>
<feature type="non-terminal residue" evidence="1">
    <location>
        <position position="46"/>
    </location>
</feature>
<dbReference type="AlphaFoldDB" id="A0A3B0SY28"/>
<sequence>MFVSLLDIKGDEQILDIGGTSAFWLGTGYESNVTLLNIDRTGDRVA</sequence>